<keyword evidence="1 3" id="KW-0238">DNA-binding</keyword>
<keyword evidence="1" id="KW-0805">Transcription regulation</keyword>
<dbReference type="OrthoDB" id="5318at2759"/>
<dbReference type="VEuPathDB" id="GiardiaDB:SS50377_26517"/>
<dbReference type="EMBL" id="AUWU02000006">
    <property type="protein sequence ID" value="KAH0572307.1"/>
    <property type="molecule type" value="Genomic_DNA"/>
</dbReference>
<dbReference type="GO" id="GO:0003677">
    <property type="term" value="F:DNA binding"/>
    <property type="evidence" value="ECO:0007669"/>
    <property type="project" value="UniProtKB-KW"/>
</dbReference>
<dbReference type="AlphaFoldDB" id="V6LCH1"/>
<keyword evidence="1" id="KW-0804">Transcription</keyword>
<gene>
    <name evidence="3" type="ORF">SS50377_19086</name>
    <name evidence="4" type="ORF">SS50377_26517</name>
</gene>
<evidence type="ECO:0000313" key="3">
    <source>
        <dbReference type="EMBL" id="EST41371.1"/>
    </source>
</evidence>
<dbReference type="InterPro" id="IPR003316">
    <property type="entry name" value="E2F_WHTH_DNA-bd_dom"/>
</dbReference>
<keyword evidence="1" id="KW-0539">Nucleus</keyword>
<reference evidence="3 4" key="1">
    <citation type="journal article" date="2014" name="PLoS Genet.">
        <title>The Genome of Spironucleus salmonicida Highlights a Fish Pathogen Adapted to Fluctuating Environments.</title>
        <authorList>
            <person name="Xu F."/>
            <person name="Jerlstrom-Hultqvist J."/>
            <person name="Einarsson E."/>
            <person name="Astvaldsson A."/>
            <person name="Svard S.G."/>
            <person name="Andersson J.O."/>
        </authorList>
    </citation>
    <scope>NUCLEOTIDE SEQUENCE</scope>
    <source>
        <strain evidence="4">ATCC 50377</strain>
    </source>
</reference>
<reference evidence="4" key="2">
    <citation type="submission" date="2020-12" db="EMBL/GenBank/DDBJ databases">
        <title>New Spironucleus salmonicida genome in near-complete chromosomes.</title>
        <authorList>
            <person name="Xu F."/>
            <person name="Kurt Z."/>
            <person name="Jimenez-Gonzalez A."/>
            <person name="Astvaldsson A."/>
            <person name="Andersson J.O."/>
            <person name="Svard S.G."/>
        </authorList>
    </citation>
    <scope>NUCLEOTIDE SEQUENCE</scope>
    <source>
        <strain evidence="4">ATCC 50377</strain>
    </source>
</reference>
<evidence type="ECO:0000259" key="2">
    <source>
        <dbReference type="SMART" id="SM01372"/>
    </source>
</evidence>
<proteinExistence type="inferred from homology"/>
<dbReference type="Pfam" id="PF02319">
    <property type="entry name" value="WHD_E2F_TDP"/>
    <property type="match status" value="1"/>
</dbReference>
<dbReference type="GO" id="GO:0005667">
    <property type="term" value="C:transcription regulator complex"/>
    <property type="evidence" value="ECO:0007669"/>
    <property type="project" value="InterPro"/>
</dbReference>
<comment type="similarity">
    <text evidence="1">Belongs to the E2F/DP family.</text>
</comment>
<comment type="subcellular location">
    <subcellularLocation>
        <location evidence="1">Nucleus</location>
    </subcellularLocation>
</comment>
<keyword evidence="5" id="KW-1185">Reference proteome</keyword>
<sequence length="156" mass="17160">MTPSAICNQTIQLLTYAQSLPLLTEISVDSLSSTLGQPKRRIYDVLAVLEALGAIQRSNRSFTLTPNGIPGISSVSELTHRILNRLQTKQMTAKQVFKSLNCSSNEIRRGYDILQVLVGAGRLAVGDDGVFWFLQEDSEYIDALVRLALGQYAVSE</sequence>
<evidence type="ECO:0000313" key="4">
    <source>
        <dbReference type="EMBL" id="KAH0572307.1"/>
    </source>
</evidence>
<dbReference type="InterPro" id="IPR036388">
    <property type="entry name" value="WH-like_DNA-bd_sf"/>
</dbReference>
<evidence type="ECO:0000256" key="1">
    <source>
        <dbReference type="RuleBase" id="RU003796"/>
    </source>
</evidence>
<dbReference type="GO" id="GO:0005634">
    <property type="term" value="C:nucleus"/>
    <property type="evidence" value="ECO:0007669"/>
    <property type="project" value="UniProtKB-SubCell"/>
</dbReference>
<dbReference type="Proteomes" id="UP000018208">
    <property type="component" value="Unassembled WGS sequence"/>
</dbReference>
<organism evidence="3">
    <name type="scientific">Spironucleus salmonicida</name>
    <dbReference type="NCBI Taxonomy" id="348837"/>
    <lineage>
        <taxon>Eukaryota</taxon>
        <taxon>Metamonada</taxon>
        <taxon>Diplomonadida</taxon>
        <taxon>Hexamitidae</taxon>
        <taxon>Hexamitinae</taxon>
        <taxon>Spironucleus</taxon>
    </lineage>
</organism>
<accession>V6LCH1</accession>
<dbReference type="SMART" id="SM01372">
    <property type="entry name" value="E2F_TDP"/>
    <property type="match status" value="1"/>
</dbReference>
<protein>
    <submittedName>
        <fullName evidence="3">E2F/DP family winged-helix DNA-binding domain-containing protein</fullName>
    </submittedName>
</protein>
<dbReference type="SUPFAM" id="SSF46785">
    <property type="entry name" value="Winged helix' DNA-binding domain"/>
    <property type="match status" value="1"/>
</dbReference>
<dbReference type="GO" id="GO:0006355">
    <property type="term" value="P:regulation of DNA-templated transcription"/>
    <property type="evidence" value="ECO:0007669"/>
    <property type="project" value="InterPro"/>
</dbReference>
<dbReference type="EMBL" id="KI546170">
    <property type="protein sequence ID" value="EST41371.1"/>
    <property type="molecule type" value="Genomic_DNA"/>
</dbReference>
<dbReference type="InterPro" id="IPR036390">
    <property type="entry name" value="WH_DNA-bd_sf"/>
</dbReference>
<feature type="domain" description="E2F/DP family winged-helix DNA-binding" evidence="2">
    <location>
        <begin position="6"/>
        <end position="66"/>
    </location>
</feature>
<dbReference type="Gene3D" id="1.10.10.10">
    <property type="entry name" value="Winged helix-like DNA-binding domain superfamily/Winged helix DNA-binding domain"/>
    <property type="match status" value="1"/>
</dbReference>
<evidence type="ECO:0000313" key="5">
    <source>
        <dbReference type="Proteomes" id="UP000018208"/>
    </source>
</evidence>
<name>V6LCH1_9EUKA</name>